<accession>A0A0A8VEK4</accession>
<gene>
    <name evidence="1" type="ORF">CSF007_12265</name>
</gene>
<sequence>MFDLSHFNGFLTVMTMRIATEQVEGMLIAPLRGGAIEDVIKGATYPVCRKTSAGRMSAEG</sequence>
<dbReference type="AlphaFoldDB" id="A0A0A8VEK4"/>
<proteinExistence type="predicted"/>
<name>A0A0A8VEK4_YERRU</name>
<protein>
    <submittedName>
        <fullName evidence="1">Uncharacterized protein</fullName>
    </submittedName>
</protein>
<organism evidence="1">
    <name type="scientific">Yersinia ruckeri</name>
    <dbReference type="NCBI Taxonomy" id="29486"/>
    <lineage>
        <taxon>Bacteria</taxon>
        <taxon>Pseudomonadati</taxon>
        <taxon>Pseudomonadota</taxon>
        <taxon>Gammaproteobacteria</taxon>
        <taxon>Enterobacterales</taxon>
        <taxon>Yersiniaceae</taxon>
        <taxon>Yersinia</taxon>
    </lineage>
</organism>
<reference evidence="1" key="1">
    <citation type="journal article" date="2015" name="Genome Announc.">
        <title>Complete Genome Sequence of Yersinia ruckeri Strain CSF007-82, Etiologic Agent of Red Mouth Disease in Salmonid Fish.</title>
        <authorList>
            <person name="Nelson M.C."/>
            <person name="LaPatra S.E."/>
            <person name="Welch T.J."/>
            <person name="Graf J."/>
        </authorList>
    </citation>
    <scope>NUCLEOTIDE SEQUENCE</scope>
    <source>
        <strain evidence="1">CSF007-82</strain>
    </source>
</reference>
<evidence type="ECO:0000313" key="1">
    <source>
        <dbReference type="EMBL" id="CEK28192.1"/>
    </source>
</evidence>
<dbReference type="EMBL" id="LN681231">
    <property type="protein sequence ID" value="CEK28192.1"/>
    <property type="molecule type" value="Genomic_DNA"/>
</dbReference>